<name>A0A0A1T0L2_9HYPO</name>
<evidence type="ECO:0000256" key="1">
    <source>
        <dbReference type="SAM" id="SignalP"/>
    </source>
</evidence>
<dbReference type="HOGENOM" id="CLU_1741853_0_0_1"/>
<dbReference type="EMBL" id="CDHN01000001">
    <property type="protein sequence ID" value="CEJ79782.1"/>
    <property type="molecule type" value="Genomic_DNA"/>
</dbReference>
<accession>A0A0A1T0L2</accession>
<proteinExistence type="predicted"/>
<feature type="signal peptide" evidence="1">
    <location>
        <begin position="1"/>
        <end position="18"/>
    </location>
</feature>
<dbReference type="AlphaFoldDB" id="A0A0A1T0L2"/>
<reference evidence="2 3" key="1">
    <citation type="journal article" date="2015" name="Genome Announc.">
        <title>Draft Genome Sequence and Gene Annotation of the Entomopathogenic Fungus Verticillium hemipterigenum.</title>
        <authorList>
            <person name="Horn F."/>
            <person name="Habel A."/>
            <person name="Scharf D.H."/>
            <person name="Dworschak J."/>
            <person name="Brakhage A.A."/>
            <person name="Guthke R."/>
            <person name="Hertweck C."/>
            <person name="Linde J."/>
        </authorList>
    </citation>
    <scope>NUCLEOTIDE SEQUENCE [LARGE SCALE GENOMIC DNA]</scope>
</reference>
<dbReference type="Proteomes" id="UP000039046">
    <property type="component" value="Unassembled WGS sequence"/>
</dbReference>
<feature type="chain" id="PRO_5001979082" evidence="1">
    <location>
        <begin position="19"/>
        <end position="150"/>
    </location>
</feature>
<organism evidence="2 3">
    <name type="scientific">[Torrubiella] hemipterigena</name>
    <dbReference type="NCBI Taxonomy" id="1531966"/>
    <lineage>
        <taxon>Eukaryota</taxon>
        <taxon>Fungi</taxon>
        <taxon>Dikarya</taxon>
        <taxon>Ascomycota</taxon>
        <taxon>Pezizomycotina</taxon>
        <taxon>Sordariomycetes</taxon>
        <taxon>Hypocreomycetidae</taxon>
        <taxon>Hypocreales</taxon>
        <taxon>Clavicipitaceae</taxon>
        <taxon>Clavicipitaceae incertae sedis</taxon>
        <taxon>'Torrubiella' clade</taxon>
    </lineage>
</organism>
<keyword evidence="3" id="KW-1185">Reference proteome</keyword>
<keyword evidence="1" id="KW-0732">Signal</keyword>
<evidence type="ECO:0000313" key="2">
    <source>
        <dbReference type="EMBL" id="CEJ79782.1"/>
    </source>
</evidence>
<gene>
    <name evidence="2" type="ORF">VHEMI00002</name>
</gene>
<sequence>MQISIAIITAALAASVSAAPAADAQLAQDNVIESFPIETDWAIPEGVEPFSANGGCRYFVQEFEGKSCTGNSDPQFQASSDDCQELSGNRRGSFIIRPIGDACTAGHADFYKNASPAFCSGGVKFHVDFRGATCVTPANSHPYDSFRIRT</sequence>
<protein>
    <submittedName>
        <fullName evidence="2">Uncharacterized protein</fullName>
    </submittedName>
</protein>
<evidence type="ECO:0000313" key="3">
    <source>
        <dbReference type="Proteomes" id="UP000039046"/>
    </source>
</evidence>